<dbReference type="InterPro" id="IPR001005">
    <property type="entry name" value="SANT/Myb"/>
</dbReference>
<feature type="compositionally biased region" description="Polar residues" evidence="1">
    <location>
        <begin position="279"/>
        <end position="288"/>
    </location>
</feature>
<dbReference type="Gene3D" id="1.10.10.60">
    <property type="entry name" value="Homeodomain-like"/>
    <property type="match status" value="1"/>
</dbReference>
<dbReference type="Pfam" id="PF13921">
    <property type="entry name" value="Myb_DNA-bind_6"/>
    <property type="match status" value="1"/>
</dbReference>
<keyword evidence="4" id="KW-1185">Reference proteome</keyword>
<proteinExistence type="predicted"/>
<accession>T0QFN0</accession>
<protein>
    <recommendedName>
        <fullName evidence="2">Myb-like domain-containing protein</fullName>
    </recommendedName>
</protein>
<dbReference type="PROSITE" id="PS50090">
    <property type="entry name" value="MYB_LIKE"/>
    <property type="match status" value="1"/>
</dbReference>
<dbReference type="Proteomes" id="UP000030762">
    <property type="component" value="Unassembled WGS sequence"/>
</dbReference>
<reference evidence="3 4" key="1">
    <citation type="submission" date="2012-04" db="EMBL/GenBank/DDBJ databases">
        <title>The Genome Sequence of Saprolegnia declina VS20.</title>
        <authorList>
            <consortium name="The Broad Institute Genome Sequencing Platform"/>
            <person name="Russ C."/>
            <person name="Nusbaum C."/>
            <person name="Tyler B."/>
            <person name="van West P."/>
            <person name="Dieguez-Uribeondo J."/>
            <person name="de Bruijn I."/>
            <person name="Tripathy S."/>
            <person name="Jiang R."/>
            <person name="Young S.K."/>
            <person name="Zeng Q."/>
            <person name="Gargeya S."/>
            <person name="Fitzgerald M."/>
            <person name="Haas B."/>
            <person name="Abouelleil A."/>
            <person name="Alvarado L."/>
            <person name="Arachchi H.M."/>
            <person name="Berlin A."/>
            <person name="Chapman S.B."/>
            <person name="Goldberg J."/>
            <person name="Griggs A."/>
            <person name="Gujja S."/>
            <person name="Hansen M."/>
            <person name="Howarth C."/>
            <person name="Imamovic A."/>
            <person name="Larimer J."/>
            <person name="McCowen C."/>
            <person name="Montmayeur A."/>
            <person name="Murphy C."/>
            <person name="Neiman D."/>
            <person name="Pearson M."/>
            <person name="Priest M."/>
            <person name="Roberts A."/>
            <person name="Saif S."/>
            <person name="Shea T."/>
            <person name="Sisk P."/>
            <person name="Sykes S."/>
            <person name="Wortman J."/>
            <person name="Nusbaum C."/>
            <person name="Birren B."/>
        </authorList>
    </citation>
    <scope>NUCLEOTIDE SEQUENCE [LARGE SCALE GENOMIC DNA]</scope>
    <source>
        <strain evidence="3 4">VS20</strain>
    </source>
</reference>
<evidence type="ECO:0000313" key="4">
    <source>
        <dbReference type="Proteomes" id="UP000030762"/>
    </source>
</evidence>
<dbReference type="RefSeq" id="XP_008614341.1">
    <property type="nucleotide sequence ID" value="XM_008616119.1"/>
</dbReference>
<dbReference type="InParanoid" id="T0QFN0"/>
<evidence type="ECO:0000256" key="1">
    <source>
        <dbReference type="SAM" id="MobiDB-lite"/>
    </source>
</evidence>
<dbReference type="VEuPathDB" id="FungiDB:SDRG_10143"/>
<gene>
    <name evidence="3" type="ORF">SDRG_10143</name>
</gene>
<dbReference type="OrthoDB" id="10437377at2759"/>
<feature type="domain" description="Myb-like" evidence="2">
    <location>
        <begin position="330"/>
        <end position="379"/>
    </location>
</feature>
<sequence length="451" mass="50643">MSLGVPTTPPPMLLAAIGDFETWYVGFLDAAEELNLREYYTTKEYEDPDLADYISPAKMHLITTNAEFAEPYLHPEETVAAYENALHRRKRLVNDRITVAVIAECAAIKTRAARRAAQHLRSALSPGLRDCVRTLHSPYDMWKALRQRSEDATRDSDLIELFDRVSSVQDDRYESAGAFCSRLEDAIDRYTKALFRPLAASAEGDAVVDRLRATLLAQAVGPRFHDTLRDWRLGNPSWDYGSLKQWVYTHWRLPPSLQRSEGAGQQRKRKRALDDLDSNAANRHQASSLPVAATCDETQYISTASEMSENEEGDGSSNSKDDEEQGHAWWTDGECQRLVELVARHGRQWTTVLQKGISNKMLHPSRTEGSLRSKYTKLCHLEKSLNPQMVSGAYTAAEMAFLEKALAKYGNDAPRIAAKAQARGLLAGRGLEGIYRKLQRMRAGMTPQAII</sequence>
<feature type="region of interest" description="Disordered" evidence="1">
    <location>
        <begin position="305"/>
        <end position="326"/>
    </location>
</feature>
<feature type="region of interest" description="Disordered" evidence="1">
    <location>
        <begin position="257"/>
        <end position="289"/>
    </location>
</feature>
<evidence type="ECO:0000313" key="3">
    <source>
        <dbReference type="EMBL" id="EQC32400.1"/>
    </source>
</evidence>
<dbReference type="EMBL" id="JH767164">
    <property type="protein sequence ID" value="EQC32400.1"/>
    <property type="molecule type" value="Genomic_DNA"/>
</dbReference>
<organism evidence="3 4">
    <name type="scientific">Saprolegnia diclina (strain VS20)</name>
    <dbReference type="NCBI Taxonomy" id="1156394"/>
    <lineage>
        <taxon>Eukaryota</taxon>
        <taxon>Sar</taxon>
        <taxon>Stramenopiles</taxon>
        <taxon>Oomycota</taxon>
        <taxon>Saprolegniomycetes</taxon>
        <taxon>Saprolegniales</taxon>
        <taxon>Saprolegniaceae</taxon>
        <taxon>Saprolegnia</taxon>
    </lineage>
</organism>
<dbReference type="CDD" id="cd00167">
    <property type="entry name" value="SANT"/>
    <property type="match status" value="1"/>
</dbReference>
<dbReference type="GeneID" id="19950870"/>
<dbReference type="InterPro" id="IPR009057">
    <property type="entry name" value="Homeodomain-like_sf"/>
</dbReference>
<dbReference type="SUPFAM" id="SSF46689">
    <property type="entry name" value="Homeodomain-like"/>
    <property type="match status" value="1"/>
</dbReference>
<dbReference type="AlphaFoldDB" id="T0QFN0"/>
<name>T0QFN0_SAPDV</name>
<evidence type="ECO:0000259" key="2">
    <source>
        <dbReference type="PROSITE" id="PS50090"/>
    </source>
</evidence>